<dbReference type="GO" id="GO:0006012">
    <property type="term" value="P:galactose metabolic process"/>
    <property type="evidence" value="ECO:0007669"/>
    <property type="project" value="InterPro"/>
</dbReference>
<feature type="domain" description="Galactose-1-phosphate uridyl transferase N-terminal" evidence="5">
    <location>
        <begin position="14"/>
        <end position="190"/>
    </location>
</feature>
<evidence type="ECO:0000313" key="6">
    <source>
        <dbReference type="EMBL" id="CAB4285781.1"/>
    </source>
</evidence>
<dbReference type="GO" id="GO:0008108">
    <property type="term" value="F:UDP-glucose:hexose-1-phosphate uridylyltransferase activity"/>
    <property type="evidence" value="ECO:0007669"/>
    <property type="project" value="InterPro"/>
</dbReference>
<reference evidence="6 7" key="1">
    <citation type="submission" date="2020-05" db="EMBL/GenBank/DDBJ databases">
        <authorList>
            <person name="Campoy J."/>
            <person name="Schneeberger K."/>
            <person name="Spophaly S."/>
        </authorList>
    </citation>
    <scope>NUCLEOTIDE SEQUENCE [LARGE SCALE GENOMIC DNA]</scope>
    <source>
        <strain evidence="6">PruArmRojPasFocal</strain>
    </source>
</reference>
<dbReference type="GO" id="GO:0030246">
    <property type="term" value="F:carbohydrate binding"/>
    <property type="evidence" value="ECO:0007669"/>
    <property type="project" value="InterPro"/>
</dbReference>
<dbReference type="EMBL" id="CAEKDK010000007">
    <property type="protein sequence ID" value="CAB4285781.1"/>
    <property type="molecule type" value="Genomic_DNA"/>
</dbReference>
<dbReference type="InterPro" id="IPR053177">
    <property type="entry name" value="ADP-glucose_phosphorylase"/>
</dbReference>
<proteinExistence type="predicted"/>
<dbReference type="InterPro" id="IPR036265">
    <property type="entry name" value="HIT-like_sf"/>
</dbReference>
<sequence>MASSSSSDSTAPQTPQLRKDSVTNRWVIFSPARAKRPSDFKSKSPINPNQQHQQQCPFCIGHEHECAPEIFRVPPDNPDWKLRVIQNLYPALSRDIPAAEEGNHSDSGRVVVNGFGFHDVVIETPVHSVQLSDLSPREIGEVLVAHTRRIKQLMSYDSIKYVQVFKNHGASAGASMSHSHSQIMALPVVPPAVATRLGSMKEYFEQTGKCSVCESNSKDLLIDVSAHFISIVPFAATFPFEMWIIPLDHSSHFHELDSEKAVELGGLLKLVLRKMSLQLNNPPFNFMVQTSPLGDNASQLPYSHWFMQIVPQLSVVAGFEMGTGCYINPVFPEDAAKVLREDGSVMRRREGGVGADGWCISASNISFYGYDGECPVFISWRQHFEFRSRGQGVGVVGLCSLPFCPLSTASAKHIDSSSYPSLPSFSFLQLYKTNSNKREFPVPKVASIPYQPINVDYLEEEFSGHGVIFKGIGDSCVAKMELENGSKAIMMLPSGLITSYKASMWHGGTVELLQASVSESEEKNEGAAAAAGVAIQGGVSLAFDCVSEDEQVSWSPTNWALHDITGNPQQEIQDLSQFLEKTIKLRMQVQLISTDSEDKVEIKYVITLKEDVLVSELVVSNSKSSSLQLTGSILSHLTVSSPDATYAVGLERSDFFSRLPILSSFGIIPPDFGLKNESQISKLWQQMAQKAFMPGWGPKTQNDDGNEAERNQRENEEEMEGEEDDNYKHLRDQMSRIYTSAPTDFTIIDRGRRNSVIVGRDGFDELYMFSPGSSHEDYGKYSYICVGQSAVLKPVIVGPNESWRGGQRLYNPNL</sequence>
<dbReference type="PANTHER" id="PTHR42763">
    <property type="entry name" value="ADP-GLUCOSE PHOSPHORYLASE"/>
    <property type="match status" value="1"/>
</dbReference>
<dbReference type="GO" id="GO:0008270">
    <property type="term" value="F:zinc ion binding"/>
    <property type="evidence" value="ECO:0007669"/>
    <property type="project" value="InterPro"/>
</dbReference>
<feature type="compositionally biased region" description="Acidic residues" evidence="4">
    <location>
        <begin position="715"/>
        <end position="725"/>
    </location>
</feature>
<accession>A0A6J5VC33</accession>
<organism evidence="6 7">
    <name type="scientific">Prunus armeniaca</name>
    <name type="common">Apricot</name>
    <name type="synonym">Armeniaca vulgaris</name>
    <dbReference type="NCBI Taxonomy" id="36596"/>
    <lineage>
        <taxon>Eukaryota</taxon>
        <taxon>Viridiplantae</taxon>
        <taxon>Streptophyta</taxon>
        <taxon>Embryophyta</taxon>
        <taxon>Tracheophyta</taxon>
        <taxon>Spermatophyta</taxon>
        <taxon>Magnoliopsida</taxon>
        <taxon>eudicotyledons</taxon>
        <taxon>Gunneridae</taxon>
        <taxon>Pentapetalae</taxon>
        <taxon>rosids</taxon>
        <taxon>fabids</taxon>
        <taxon>Rosales</taxon>
        <taxon>Rosaceae</taxon>
        <taxon>Amygdaloideae</taxon>
        <taxon>Amygdaleae</taxon>
        <taxon>Prunus</taxon>
    </lineage>
</organism>
<dbReference type="SUPFAM" id="SSF54197">
    <property type="entry name" value="HIT-like"/>
    <property type="match status" value="2"/>
</dbReference>
<dbReference type="InterPro" id="IPR001937">
    <property type="entry name" value="GalP_UDPtransf1"/>
</dbReference>
<dbReference type="CDD" id="cd00608">
    <property type="entry name" value="GalT"/>
    <property type="match status" value="1"/>
</dbReference>
<dbReference type="InterPro" id="IPR011013">
    <property type="entry name" value="Gal_mutarotase_sf_dom"/>
</dbReference>
<feature type="region of interest" description="Disordered" evidence="4">
    <location>
        <begin position="1"/>
        <end position="53"/>
    </location>
</feature>
<dbReference type="Gene3D" id="3.30.428.10">
    <property type="entry name" value="HIT-like"/>
    <property type="match status" value="2"/>
</dbReference>
<evidence type="ECO:0000256" key="4">
    <source>
        <dbReference type="SAM" id="MobiDB-lite"/>
    </source>
</evidence>
<feature type="compositionally biased region" description="Polar residues" evidence="4">
    <location>
        <begin position="44"/>
        <end position="53"/>
    </location>
</feature>
<evidence type="ECO:0000313" key="7">
    <source>
        <dbReference type="Proteomes" id="UP000507222"/>
    </source>
</evidence>
<evidence type="ECO:0000256" key="2">
    <source>
        <dbReference type="ARBA" id="ARBA00022695"/>
    </source>
</evidence>
<dbReference type="Gene3D" id="2.70.98.10">
    <property type="match status" value="1"/>
</dbReference>
<dbReference type="PANTHER" id="PTHR42763:SF2">
    <property type="entry name" value="ADP-GLUCOSE PHOSPHORYLASE"/>
    <property type="match status" value="1"/>
</dbReference>
<dbReference type="InterPro" id="IPR014718">
    <property type="entry name" value="GH-type_carb-bd"/>
</dbReference>
<feature type="region of interest" description="Disordered" evidence="4">
    <location>
        <begin position="695"/>
        <end position="725"/>
    </location>
</feature>
<name>A0A6J5VC33_PRUAR</name>
<evidence type="ECO:0000259" key="5">
    <source>
        <dbReference type="Pfam" id="PF01087"/>
    </source>
</evidence>
<dbReference type="SUPFAM" id="SSF74650">
    <property type="entry name" value="Galactose mutarotase-like"/>
    <property type="match status" value="1"/>
</dbReference>
<protein>
    <recommendedName>
        <fullName evidence="5">Galactose-1-phosphate uridyl transferase N-terminal domain-containing protein</fullName>
    </recommendedName>
</protein>
<dbReference type="InterPro" id="IPR005849">
    <property type="entry name" value="GalP_Utransf_N"/>
</dbReference>
<keyword evidence="3" id="KW-0119">Carbohydrate metabolism</keyword>
<keyword evidence="1" id="KW-0808">Transferase</keyword>
<dbReference type="Pfam" id="PF01087">
    <property type="entry name" value="GalP_UDP_transf"/>
    <property type="match status" value="1"/>
</dbReference>
<evidence type="ECO:0000256" key="1">
    <source>
        <dbReference type="ARBA" id="ARBA00022679"/>
    </source>
</evidence>
<keyword evidence="2" id="KW-0548">Nucleotidyltransferase</keyword>
<dbReference type="Proteomes" id="UP000507222">
    <property type="component" value="Unassembled WGS sequence"/>
</dbReference>
<gene>
    <name evidence="6" type="ORF">CURHAP_LOCUS41691</name>
</gene>
<evidence type="ECO:0000256" key="3">
    <source>
        <dbReference type="ARBA" id="ARBA00023277"/>
    </source>
</evidence>
<dbReference type="AlphaFoldDB" id="A0A6J5VC33"/>